<evidence type="ECO:0000313" key="2">
    <source>
        <dbReference type="EMBL" id="VFS71386.1"/>
    </source>
</evidence>
<dbReference type="EMBL" id="CAADJD010000021">
    <property type="protein sequence ID" value="VFS71386.1"/>
    <property type="molecule type" value="Genomic_DNA"/>
</dbReference>
<dbReference type="Gene3D" id="3.30.1490.130">
    <property type="entry name" value="D-aminoacylase. Domain 3"/>
    <property type="match status" value="1"/>
</dbReference>
<dbReference type="SUPFAM" id="SSF51338">
    <property type="entry name" value="Composite domain of metallo-dependent hydrolases"/>
    <property type="match status" value="1"/>
</dbReference>
<dbReference type="InterPro" id="IPR023100">
    <property type="entry name" value="D-aminoacylase_insert_dom_sf"/>
</dbReference>
<organism evidence="2 3">
    <name type="scientific">Kluyvera cryocrescens</name>
    <name type="common">Kluyvera citrophila</name>
    <dbReference type="NCBI Taxonomy" id="580"/>
    <lineage>
        <taxon>Bacteria</taxon>
        <taxon>Pseudomonadati</taxon>
        <taxon>Pseudomonadota</taxon>
        <taxon>Gammaproteobacteria</taxon>
        <taxon>Enterobacterales</taxon>
        <taxon>Enterobacteriaceae</taxon>
        <taxon>Kluyvera</taxon>
    </lineage>
</organism>
<dbReference type="InterPro" id="IPR011059">
    <property type="entry name" value="Metal-dep_hydrolase_composite"/>
</dbReference>
<keyword evidence="2" id="KW-0378">Hydrolase</keyword>
<dbReference type="AlphaFoldDB" id="A0A485BGL2"/>
<dbReference type="Pfam" id="PF07969">
    <property type="entry name" value="Amidohydro_3"/>
    <property type="match status" value="1"/>
</dbReference>
<protein>
    <submittedName>
        <fullName evidence="2">D-aminoacylase</fullName>
        <ecNumber evidence="2">3.5.1.81</ecNumber>
    </submittedName>
</protein>
<dbReference type="Gene3D" id="2.30.40.10">
    <property type="entry name" value="Urease, subunit C, domain 1"/>
    <property type="match status" value="1"/>
</dbReference>
<dbReference type="EC" id="3.5.1.81" evidence="2"/>
<accession>A0A485BGL2</accession>
<reference evidence="2 3" key="1">
    <citation type="submission" date="2019-03" db="EMBL/GenBank/DDBJ databases">
        <authorList>
            <consortium name="Pathogen Informatics"/>
        </authorList>
    </citation>
    <scope>NUCLEOTIDE SEQUENCE [LARGE SCALE GENOMIC DNA]</scope>
    <source>
        <strain evidence="2 3">NCTC12993</strain>
    </source>
</reference>
<dbReference type="InterPro" id="IPR013108">
    <property type="entry name" value="Amidohydro_3"/>
</dbReference>
<evidence type="ECO:0000313" key="3">
    <source>
        <dbReference type="Proteomes" id="UP000401081"/>
    </source>
</evidence>
<sequence>MAGQTLKQIAESWSISLEEAGKRLMPAGAIYYNMDEKDVQRVLRYPLTMVGSDGLPNDPMPHPRLWGAFPRVLGHYSRDEQLFPLTEAVHKMTGMSAARFQLADRGLVKCGYFADLVLFDPQTVRDVASFSDPQQPAAGIEAVMVNGVMSYDQSQTIIGRAGRFLRR</sequence>
<dbReference type="Proteomes" id="UP000401081">
    <property type="component" value="Unassembled WGS sequence"/>
</dbReference>
<dbReference type="Gene3D" id="3.20.20.140">
    <property type="entry name" value="Metal-dependent hydrolases"/>
    <property type="match status" value="1"/>
</dbReference>
<proteinExistence type="predicted"/>
<dbReference type="GO" id="GO:0047420">
    <property type="term" value="F:N-acyl-D-amino-acid deacylase activity"/>
    <property type="evidence" value="ECO:0007669"/>
    <property type="project" value="UniProtKB-EC"/>
</dbReference>
<keyword evidence="3" id="KW-1185">Reference proteome</keyword>
<evidence type="ECO:0000259" key="1">
    <source>
        <dbReference type="Pfam" id="PF07969"/>
    </source>
</evidence>
<dbReference type="InterPro" id="IPR032466">
    <property type="entry name" value="Metal_Hydrolase"/>
</dbReference>
<name>A0A485BGL2_KLUCR</name>
<feature type="domain" description="Amidohydrolase 3" evidence="1">
    <location>
        <begin position="22"/>
        <end position="150"/>
    </location>
</feature>
<dbReference type="SUPFAM" id="SSF51556">
    <property type="entry name" value="Metallo-dependent hydrolases"/>
    <property type="match status" value="1"/>
</dbReference>
<gene>
    <name evidence="2" type="primary">dan</name>
    <name evidence="2" type="ORF">NCTC12993_04633</name>
</gene>